<protein>
    <submittedName>
        <fullName evidence="2">Uncharacterized protein</fullName>
    </submittedName>
</protein>
<dbReference type="AlphaFoldDB" id="A0A5N6UNZ2"/>
<feature type="transmembrane region" description="Helical" evidence="1">
    <location>
        <begin position="6"/>
        <end position="27"/>
    </location>
</feature>
<keyword evidence="1" id="KW-1133">Transmembrane helix</keyword>
<evidence type="ECO:0000313" key="3">
    <source>
        <dbReference type="Proteomes" id="UP000326950"/>
    </source>
</evidence>
<proteinExistence type="predicted"/>
<accession>A0A5N6UNZ2</accession>
<organism evidence="2 3">
    <name type="scientific">Aspergillus tamarii</name>
    <dbReference type="NCBI Taxonomy" id="41984"/>
    <lineage>
        <taxon>Eukaryota</taxon>
        <taxon>Fungi</taxon>
        <taxon>Dikarya</taxon>
        <taxon>Ascomycota</taxon>
        <taxon>Pezizomycotina</taxon>
        <taxon>Eurotiomycetes</taxon>
        <taxon>Eurotiomycetidae</taxon>
        <taxon>Eurotiales</taxon>
        <taxon>Aspergillaceae</taxon>
        <taxon>Aspergillus</taxon>
        <taxon>Aspergillus subgen. Circumdati</taxon>
    </lineage>
</organism>
<gene>
    <name evidence="2" type="ORF">BDV40DRAFT_270939</name>
</gene>
<keyword evidence="1" id="KW-0812">Transmembrane</keyword>
<name>A0A5N6UNZ2_ASPTM</name>
<keyword evidence="3" id="KW-1185">Reference proteome</keyword>
<dbReference type="EMBL" id="ML738659">
    <property type="protein sequence ID" value="KAE8160365.1"/>
    <property type="molecule type" value="Genomic_DNA"/>
</dbReference>
<keyword evidence="1" id="KW-0472">Membrane</keyword>
<evidence type="ECO:0000256" key="1">
    <source>
        <dbReference type="SAM" id="Phobius"/>
    </source>
</evidence>
<reference evidence="2 3" key="1">
    <citation type="submission" date="2019-04" db="EMBL/GenBank/DDBJ databases">
        <title>Friends and foes A comparative genomics study of 23 Aspergillus species from section Flavi.</title>
        <authorList>
            <consortium name="DOE Joint Genome Institute"/>
            <person name="Kjaerbolling I."/>
            <person name="Vesth T."/>
            <person name="Frisvad J.C."/>
            <person name="Nybo J.L."/>
            <person name="Theobald S."/>
            <person name="Kildgaard S."/>
            <person name="Isbrandt T."/>
            <person name="Kuo A."/>
            <person name="Sato A."/>
            <person name="Lyhne E.K."/>
            <person name="Kogle M.E."/>
            <person name="Wiebenga A."/>
            <person name="Kun R.S."/>
            <person name="Lubbers R.J."/>
            <person name="Makela M.R."/>
            <person name="Barry K."/>
            <person name="Chovatia M."/>
            <person name="Clum A."/>
            <person name="Daum C."/>
            <person name="Haridas S."/>
            <person name="He G."/>
            <person name="LaButti K."/>
            <person name="Lipzen A."/>
            <person name="Mondo S."/>
            <person name="Riley R."/>
            <person name="Salamov A."/>
            <person name="Simmons B.A."/>
            <person name="Magnuson J.K."/>
            <person name="Henrissat B."/>
            <person name="Mortensen U.H."/>
            <person name="Larsen T.O."/>
            <person name="Devries R.P."/>
            <person name="Grigoriev I.V."/>
            <person name="Machida M."/>
            <person name="Baker S.E."/>
            <person name="Andersen M.R."/>
        </authorList>
    </citation>
    <scope>NUCLEOTIDE SEQUENCE [LARGE SCALE GENOMIC DNA]</scope>
    <source>
        <strain evidence="2 3">CBS 117626</strain>
    </source>
</reference>
<evidence type="ECO:0000313" key="2">
    <source>
        <dbReference type="EMBL" id="KAE8160365.1"/>
    </source>
</evidence>
<feature type="transmembrane region" description="Helical" evidence="1">
    <location>
        <begin position="55"/>
        <end position="78"/>
    </location>
</feature>
<dbReference type="Proteomes" id="UP000326950">
    <property type="component" value="Unassembled WGS sequence"/>
</dbReference>
<sequence>MESCVVFFSKFFFGFLRFIFKISGIITKPTGDRPNPRIAWNPFCQLVNPRPRRSCYFFGNFLIFGIFFHFYFNLLYYLNTLRKVVS</sequence>